<dbReference type="GO" id="GO:0008168">
    <property type="term" value="F:methyltransferase activity"/>
    <property type="evidence" value="ECO:0007669"/>
    <property type="project" value="UniProtKB-KW"/>
</dbReference>
<accession>K9X644</accession>
<dbReference type="Gene3D" id="2.20.25.110">
    <property type="entry name" value="S-adenosyl-L-methionine-dependent methyltransferases"/>
    <property type="match status" value="1"/>
</dbReference>
<keyword evidence="5" id="KW-1185">Reference proteome</keyword>
<evidence type="ECO:0000313" key="4">
    <source>
        <dbReference type="EMBL" id="AFZ28125.1"/>
    </source>
</evidence>
<proteinExistence type="predicted"/>
<gene>
    <name evidence="4" type="ORF">Cylst_6158</name>
</gene>
<dbReference type="RefSeq" id="WP_015211357.1">
    <property type="nucleotide sequence ID" value="NC_019757.1"/>
</dbReference>
<dbReference type="CDD" id="cd02440">
    <property type="entry name" value="AdoMet_MTases"/>
    <property type="match status" value="1"/>
</dbReference>
<dbReference type="Pfam" id="PF13649">
    <property type="entry name" value="Methyltransf_25"/>
    <property type="match status" value="1"/>
</dbReference>
<dbReference type="PANTHER" id="PTHR43861">
    <property type="entry name" value="TRANS-ACONITATE 2-METHYLTRANSFERASE-RELATED"/>
    <property type="match status" value="1"/>
</dbReference>
<dbReference type="HOGENOM" id="CLU_069129_7_0_3"/>
<name>K9X644_9NOST</name>
<dbReference type="GO" id="GO:0032259">
    <property type="term" value="P:methylation"/>
    <property type="evidence" value="ECO:0007669"/>
    <property type="project" value="UniProtKB-KW"/>
</dbReference>
<dbReference type="eggNOG" id="COG2226">
    <property type="taxonomic scope" value="Bacteria"/>
</dbReference>
<dbReference type="InterPro" id="IPR041698">
    <property type="entry name" value="Methyltransf_25"/>
</dbReference>
<dbReference type="EMBL" id="CP003642">
    <property type="protein sequence ID" value="AFZ28125.1"/>
    <property type="molecule type" value="Genomic_DNA"/>
</dbReference>
<dbReference type="KEGG" id="csg:Cylst_6158"/>
<dbReference type="OrthoDB" id="9779104at2"/>
<sequence>MNSEKNQMLSIFDRLQIDSKLESVSKIYNNESILYDGRHYNLLYENNYLEPDILVRDIPFWMDMANRYGEPILELCCGNGRISISLAEKGWQVTGIDISESMLEEARRKCSQVEWIQADVQNFALDKQFSLIIIPFNTLGHLSDLQSIENCLKLVRKYLQPDGRFIIELENYLREDNLEFLLSKTRNLYSVYEDPDGKGTVVVTYENELHLPQQIWIWKLFFQLTGQKKEIIEEIKYRLYFPKELDMLLKYNGFTIEHWFGDYDLTPFTSESPRQILICRS</sequence>
<dbReference type="PANTHER" id="PTHR43861:SF1">
    <property type="entry name" value="TRANS-ACONITATE 2-METHYLTRANSFERASE"/>
    <property type="match status" value="1"/>
</dbReference>
<evidence type="ECO:0000313" key="5">
    <source>
        <dbReference type="Proteomes" id="UP000010475"/>
    </source>
</evidence>
<reference evidence="4 5" key="1">
    <citation type="submission" date="2012-06" db="EMBL/GenBank/DDBJ databases">
        <title>Finished chromosome of genome of Cylindrospermum stagnale PCC 7417.</title>
        <authorList>
            <consortium name="US DOE Joint Genome Institute"/>
            <person name="Gugger M."/>
            <person name="Coursin T."/>
            <person name="Rippka R."/>
            <person name="Tandeau De Marsac N."/>
            <person name="Huntemann M."/>
            <person name="Wei C.-L."/>
            <person name="Han J."/>
            <person name="Detter J.C."/>
            <person name="Han C."/>
            <person name="Tapia R."/>
            <person name="Chen A."/>
            <person name="Kyrpides N."/>
            <person name="Mavromatis K."/>
            <person name="Markowitz V."/>
            <person name="Szeto E."/>
            <person name="Ivanova N."/>
            <person name="Pagani I."/>
            <person name="Pati A."/>
            <person name="Goodwin L."/>
            <person name="Nordberg H.P."/>
            <person name="Cantor M.N."/>
            <person name="Hua S.X."/>
            <person name="Woyke T."/>
            <person name="Kerfeld C.A."/>
        </authorList>
    </citation>
    <scope>NUCLEOTIDE SEQUENCE [LARGE SCALE GENOMIC DNA]</scope>
    <source>
        <strain evidence="4 5">PCC 7417</strain>
    </source>
</reference>
<protein>
    <submittedName>
        <fullName evidence="4">Methylase involved in ubiquinone/menaquinone biosynthesis</fullName>
    </submittedName>
</protein>
<dbReference type="Gene3D" id="3.40.50.150">
    <property type="entry name" value="Vaccinia Virus protein VP39"/>
    <property type="match status" value="1"/>
</dbReference>
<dbReference type="InterPro" id="IPR029063">
    <property type="entry name" value="SAM-dependent_MTases_sf"/>
</dbReference>
<evidence type="ECO:0000256" key="2">
    <source>
        <dbReference type="ARBA" id="ARBA00022679"/>
    </source>
</evidence>
<keyword evidence="1 4" id="KW-0489">Methyltransferase</keyword>
<keyword evidence="2" id="KW-0808">Transferase</keyword>
<dbReference type="STRING" id="56107.Cylst_6158"/>
<feature type="domain" description="Methyltransferase" evidence="3">
    <location>
        <begin position="72"/>
        <end position="163"/>
    </location>
</feature>
<dbReference type="AlphaFoldDB" id="K9X644"/>
<organism evidence="4 5">
    <name type="scientific">Cylindrospermum stagnale PCC 7417</name>
    <dbReference type="NCBI Taxonomy" id="56107"/>
    <lineage>
        <taxon>Bacteria</taxon>
        <taxon>Bacillati</taxon>
        <taxon>Cyanobacteriota</taxon>
        <taxon>Cyanophyceae</taxon>
        <taxon>Nostocales</taxon>
        <taxon>Nostocaceae</taxon>
        <taxon>Cylindrospermum</taxon>
    </lineage>
</organism>
<evidence type="ECO:0000259" key="3">
    <source>
        <dbReference type="Pfam" id="PF13649"/>
    </source>
</evidence>
<dbReference type="Proteomes" id="UP000010475">
    <property type="component" value="Chromosome"/>
</dbReference>
<dbReference type="SUPFAM" id="SSF53335">
    <property type="entry name" value="S-adenosyl-L-methionine-dependent methyltransferases"/>
    <property type="match status" value="1"/>
</dbReference>
<keyword evidence="4" id="KW-0830">Ubiquinone</keyword>
<evidence type="ECO:0000256" key="1">
    <source>
        <dbReference type="ARBA" id="ARBA00022603"/>
    </source>
</evidence>